<evidence type="ECO:0000259" key="4">
    <source>
        <dbReference type="Pfam" id="PF00669"/>
    </source>
</evidence>
<evidence type="ECO:0000256" key="2">
    <source>
        <dbReference type="ARBA" id="ARBA00023143"/>
    </source>
</evidence>
<dbReference type="GO" id="GO:0009288">
    <property type="term" value="C:bacterial-type flagellum"/>
    <property type="evidence" value="ECO:0007669"/>
    <property type="project" value="UniProtKB-SubCell"/>
</dbReference>
<dbReference type="InterPro" id="IPR001492">
    <property type="entry name" value="Flagellin"/>
</dbReference>
<dbReference type="InterPro" id="IPR046358">
    <property type="entry name" value="Flagellin_C"/>
</dbReference>
<organism evidence="6 7">
    <name type="scientific">Pleomorphomonas diazotrophica</name>
    <dbReference type="NCBI Taxonomy" id="1166257"/>
    <lineage>
        <taxon>Bacteria</taxon>
        <taxon>Pseudomonadati</taxon>
        <taxon>Pseudomonadota</taxon>
        <taxon>Alphaproteobacteria</taxon>
        <taxon>Hyphomicrobiales</taxon>
        <taxon>Pleomorphomonadaceae</taxon>
        <taxon>Pleomorphomonas</taxon>
    </lineage>
</organism>
<comment type="similarity">
    <text evidence="1 3">Belongs to the bacterial flagellin family.</text>
</comment>
<dbReference type="Gene3D" id="1.20.1330.10">
    <property type="entry name" value="f41 fragment of flagellin, N-terminal domain"/>
    <property type="match status" value="1"/>
</dbReference>
<dbReference type="Pfam" id="PF00700">
    <property type="entry name" value="Flagellin_C"/>
    <property type="match status" value="1"/>
</dbReference>
<dbReference type="GO" id="GO:0005198">
    <property type="term" value="F:structural molecule activity"/>
    <property type="evidence" value="ECO:0007669"/>
    <property type="project" value="UniProtKB-UniRule"/>
</dbReference>
<dbReference type="InterPro" id="IPR001029">
    <property type="entry name" value="Flagellin_N"/>
</dbReference>
<keyword evidence="3" id="KW-0964">Secreted</keyword>
<accession>A0A1I4QFJ7</accession>
<dbReference type="Pfam" id="PF00669">
    <property type="entry name" value="Flagellin_N"/>
    <property type="match status" value="1"/>
</dbReference>
<dbReference type="PANTHER" id="PTHR42792:SF1">
    <property type="entry name" value="FLAGELLAR HOOK-ASSOCIATED PROTEIN 3"/>
    <property type="match status" value="1"/>
</dbReference>
<dbReference type="PANTHER" id="PTHR42792">
    <property type="entry name" value="FLAGELLIN"/>
    <property type="match status" value="1"/>
</dbReference>
<dbReference type="EMBL" id="PJNW01000002">
    <property type="protein sequence ID" value="PKR90713.1"/>
    <property type="molecule type" value="Genomic_DNA"/>
</dbReference>
<dbReference type="OrthoDB" id="8004955at2"/>
<dbReference type="Proteomes" id="UP000233491">
    <property type="component" value="Unassembled WGS sequence"/>
</dbReference>
<comment type="subcellular location">
    <subcellularLocation>
        <location evidence="3">Secreted</location>
    </subcellularLocation>
    <subcellularLocation>
        <location evidence="3">Bacterial flagellum</location>
    </subcellularLocation>
</comment>
<keyword evidence="7" id="KW-1185">Reference proteome</keyword>
<dbReference type="NCBIfam" id="NF004669">
    <property type="entry name" value="PRK06008.1"/>
    <property type="match status" value="1"/>
</dbReference>
<name>A0A1I4QFJ7_9HYPH</name>
<reference evidence="6 7" key="1">
    <citation type="submission" date="2017-12" db="EMBL/GenBank/DDBJ databases">
        <title>Anaerobic carbon monoxide metabolism by Pleomorphomonas carboxyditropha sp. nov., a new mesophilic hydrogenogenic carboxidotroph.</title>
        <authorList>
            <person name="Esquivel-Elizondo S."/>
            <person name="Krajmalnik-Brown R."/>
        </authorList>
    </citation>
    <scope>NUCLEOTIDE SEQUENCE [LARGE SCALE GENOMIC DNA]</scope>
    <source>
        <strain evidence="6 7">R5-392</strain>
    </source>
</reference>
<dbReference type="SUPFAM" id="SSF64518">
    <property type="entry name" value="Phase 1 flagellin"/>
    <property type="match status" value="1"/>
</dbReference>
<dbReference type="AlphaFoldDB" id="A0A1I4QFJ7"/>
<proteinExistence type="inferred from homology"/>
<evidence type="ECO:0000313" key="7">
    <source>
        <dbReference type="Proteomes" id="UP000233491"/>
    </source>
</evidence>
<evidence type="ECO:0000259" key="5">
    <source>
        <dbReference type="Pfam" id="PF00700"/>
    </source>
</evidence>
<keyword evidence="2 3" id="KW-0975">Bacterial flagellum</keyword>
<gene>
    <name evidence="6" type="ORF">CXZ10_04975</name>
</gene>
<comment type="function">
    <text evidence="3">Flagellin is the subunit protein which polymerizes to form the filaments of bacterial flagella.</text>
</comment>
<evidence type="ECO:0000256" key="1">
    <source>
        <dbReference type="ARBA" id="ARBA00005709"/>
    </source>
</evidence>
<dbReference type="GO" id="GO:0005576">
    <property type="term" value="C:extracellular region"/>
    <property type="evidence" value="ECO:0007669"/>
    <property type="project" value="UniProtKB-SubCell"/>
</dbReference>
<evidence type="ECO:0000313" key="6">
    <source>
        <dbReference type="EMBL" id="PKR90713.1"/>
    </source>
</evidence>
<evidence type="ECO:0000256" key="3">
    <source>
        <dbReference type="RuleBase" id="RU362073"/>
    </source>
</evidence>
<feature type="domain" description="Flagellin N-terminal" evidence="4">
    <location>
        <begin position="6"/>
        <end position="140"/>
    </location>
</feature>
<comment type="caution">
    <text evidence="6">The sequence shown here is derived from an EMBL/GenBank/DDBJ whole genome shotgun (WGS) entry which is preliminary data.</text>
</comment>
<feature type="domain" description="Flagellin C-terminal" evidence="5">
    <location>
        <begin position="269"/>
        <end position="351"/>
    </location>
</feature>
<sequence length="351" mass="37523">MKTTYISTQAASTASRLSILKMQTELAKNTKELSSGRWADVGLELGNKTGRTISLRQDYQRLDAIRDTNGLVASRLDTSQAALDGVLKSAQDFAASLIAVRSGKVGAEVIADDAKNNLQSLIASLNTSINGEYLFAGINTDVRPVADYFATPTSATKAAFDTELANYCVSVGAATPGDLSASDLATFIDVNLAGMFDATSWTDPATGWSSASGQNVKSRISTSELIETSANANDPAFRKLAMAYTMISELADSGLSEMAYQSLIDKTAQIVGNATVDVTVVKARLGTAQERVSNANGRIKAQMDILNRNINNFEQVDPIEAQTRISALETQLDMAFALTSRMQQLSLLNYL</sequence>
<keyword evidence="6" id="KW-0966">Cell projection</keyword>
<keyword evidence="6" id="KW-0282">Flagellum</keyword>
<dbReference type="RefSeq" id="WP_101287976.1">
    <property type="nucleotide sequence ID" value="NZ_FOUQ01000001.1"/>
</dbReference>
<keyword evidence="6" id="KW-0969">Cilium</keyword>
<protein>
    <recommendedName>
        <fullName evidence="3">Flagellin</fullName>
    </recommendedName>
</protein>